<dbReference type="EMBL" id="BAAAQB010000019">
    <property type="protein sequence ID" value="GAA2132029.1"/>
    <property type="molecule type" value="Genomic_DNA"/>
</dbReference>
<evidence type="ECO:0000256" key="1">
    <source>
        <dbReference type="SAM" id="MobiDB-lite"/>
    </source>
</evidence>
<proteinExistence type="predicted"/>
<feature type="domain" description="DUF6318" evidence="2">
    <location>
        <begin position="39"/>
        <end position="189"/>
    </location>
</feature>
<feature type="region of interest" description="Disordered" evidence="1">
    <location>
        <begin position="1"/>
        <end position="50"/>
    </location>
</feature>
<dbReference type="Pfam" id="PF19843">
    <property type="entry name" value="DUF6318"/>
    <property type="match status" value="1"/>
</dbReference>
<keyword evidence="4" id="KW-1185">Reference proteome</keyword>
<reference evidence="3 4" key="1">
    <citation type="journal article" date="2019" name="Int. J. Syst. Evol. Microbiol.">
        <title>The Global Catalogue of Microorganisms (GCM) 10K type strain sequencing project: providing services to taxonomists for standard genome sequencing and annotation.</title>
        <authorList>
            <consortium name="The Broad Institute Genomics Platform"/>
            <consortium name="The Broad Institute Genome Sequencing Center for Infectious Disease"/>
            <person name="Wu L."/>
            <person name="Ma J."/>
        </authorList>
    </citation>
    <scope>NUCLEOTIDE SEQUENCE [LARGE SCALE GENOMIC DNA]</scope>
    <source>
        <strain evidence="3 4">JCM 15921</strain>
    </source>
</reference>
<feature type="compositionally biased region" description="Low complexity" evidence="1">
    <location>
        <begin position="17"/>
        <end position="39"/>
    </location>
</feature>
<comment type="caution">
    <text evidence="3">The sequence shown here is derived from an EMBL/GenBank/DDBJ whole genome shotgun (WGS) entry which is preliminary data.</text>
</comment>
<evidence type="ECO:0000313" key="4">
    <source>
        <dbReference type="Proteomes" id="UP001500102"/>
    </source>
</evidence>
<dbReference type="InterPro" id="IPR046281">
    <property type="entry name" value="DUF6318"/>
</dbReference>
<gene>
    <name evidence="3" type="ORF">GCM10009825_14040</name>
</gene>
<evidence type="ECO:0000313" key="3">
    <source>
        <dbReference type="EMBL" id="GAA2132029.1"/>
    </source>
</evidence>
<evidence type="ECO:0000259" key="2">
    <source>
        <dbReference type="Pfam" id="PF19843"/>
    </source>
</evidence>
<accession>A0ABN2YVH2</accession>
<sequence>MSVSACTGGGAPPPGSSPSDSQSPAASTTPSNTPTPTAAYKPADASGRAQNVPVPVLPEAAKAETKEGAIAFAKHWYTLLNYAYQTGEFRLMDEVTDSSCRLCAKVRPGIVEWNSEGRWIAGGLVQAKGAYTNFVKTSQGSYQVTTQLEQSAGTLYRPDSSVEKSVPPSQVLADIMILRFSDGRWIAMDVDRIGA</sequence>
<dbReference type="Proteomes" id="UP001500102">
    <property type="component" value="Unassembled WGS sequence"/>
</dbReference>
<protein>
    <recommendedName>
        <fullName evidence="2">DUF6318 domain-containing protein</fullName>
    </recommendedName>
</protein>
<organism evidence="3 4">
    <name type="scientific">Arthrobacter humicola</name>
    <dbReference type="NCBI Taxonomy" id="409291"/>
    <lineage>
        <taxon>Bacteria</taxon>
        <taxon>Bacillati</taxon>
        <taxon>Actinomycetota</taxon>
        <taxon>Actinomycetes</taxon>
        <taxon>Micrococcales</taxon>
        <taxon>Micrococcaceae</taxon>
        <taxon>Arthrobacter</taxon>
    </lineage>
</organism>
<name>A0ABN2YVH2_9MICC</name>